<reference evidence="2" key="1">
    <citation type="submission" date="2017-03" db="EMBL/GenBank/DDBJ databases">
        <title>Phytopthora megakarya and P. palmivora, two closely related causual agents of cacao black pod achieved similar genome size and gene model numbers by different mechanisms.</title>
        <authorList>
            <person name="Ali S."/>
            <person name="Shao J."/>
            <person name="Larry D.J."/>
            <person name="Kronmiller B."/>
            <person name="Shen D."/>
            <person name="Strem M.D."/>
            <person name="Melnick R.L."/>
            <person name="Guiltinan M.J."/>
            <person name="Tyler B.M."/>
            <person name="Meinhardt L.W."/>
            <person name="Bailey B.A."/>
        </authorList>
    </citation>
    <scope>NUCLEOTIDE SEQUENCE [LARGE SCALE GENOMIC DNA]</scope>
    <source>
        <strain evidence="2">zdho120</strain>
    </source>
</reference>
<dbReference type="AlphaFoldDB" id="A0A225WPK5"/>
<name>A0A225WPK5_9STRA</name>
<evidence type="ECO:0000313" key="2">
    <source>
        <dbReference type="Proteomes" id="UP000198211"/>
    </source>
</evidence>
<organism evidence="1 2">
    <name type="scientific">Phytophthora megakarya</name>
    <dbReference type="NCBI Taxonomy" id="4795"/>
    <lineage>
        <taxon>Eukaryota</taxon>
        <taxon>Sar</taxon>
        <taxon>Stramenopiles</taxon>
        <taxon>Oomycota</taxon>
        <taxon>Peronosporomycetes</taxon>
        <taxon>Peronosporales</taxon>
        <taxon>Peronosporaceae</taxon>
        <taxon>Phytophthora</taxon>
    </lineage>
</organism>
<gene>
    <name evidence="1" type="ORF">PHMEG_0006160</name>
</gene>
<keyword evidence="2" id="KW-1185">Reference proteome</keyword>
<accession>A0A225WPK5</accession>
<sequence>MCIVPKEKTHDPTVGVARLFLAKYYMLPAHVLTRRRLAHTVFGRPQRWPAAVVRNLHEVLPPPEPGV</sequence>
<dbReference type="EMBL" id="NBNE01000427">
    <property type="protein sequence ID" value="OWZ19561.1"/>
    <property type="molecule type" value="Genomic_DNA"/>
</dbReference>
<evidence type="ECO:0000313" key="1">
    <source>
        <dbReference type="EMBL" id="OWZ19561.1"/>
    </source>
</evidence>
<comment type="caution">
    <text evidence="1">The sequence shown here is derived from an EMBL/GenBank/DDBJ whole genome shotgun (WGS) entry which is preliminary data.</text>
</comment>
<proteinExistence type="predicted"/>
<dbReference type="Proteomes" id="UP000198211">
    <property type="component" value="Unassembled WGS sequence"/>
</dbReference>
<protein>
    <submittedName>
        <fullName evidence="1">Uncharacterized protein</fullName>
    </submittedName>
</protein>